<evidence type="ECO:0000313" key="1">
    <source>
        <dbReference type="EMBL" id="CAK8675648.1"/>
    </source>
</evidence>
<dbReference type="EMBL" id="CAWYQH010000024">
    <property type="protein sequence ID" value="CAK8675648.1"/>
    <property type="molecule type" value="Genomic_DNA"/>
</dbReference>
<evidence type="ECO:0000313" key="2">
    <source>
        <dbReference type="Proteomes" id="UP001642483"/>
    </source>
</evidence>
<name>A0ABP0FC32_CLALP</name>
<dbReference type="Proteomes" id="UP001642483">
    <property type="component" value="Unassembled WGS sequence"/>
</dbReference>
<accession>A0ABP0FC32</accession>
<proteinExistence type="predicted"/>
<comment type="caution">
    <text evidence="1">The sequence shown here is derived from an EMBL/GenBank/DDBJ whole genome shotgun (WGS) entry which is preliminary data.</text>
</comment>
<sequence length="114" mass="12729">MEFSGFAHSRTRVVTRAECFWLAVDLDDLGLSCRQFATRLSLVTLLHVANGLYHGNAGNDVVTKNGIHVIAIPEDANPERVELKLLTWIPFELKDFNVVINTILDRAQNPRGNA</sequence>
<keyword evidence="2" id="KW-1185">Reference proteome</keyword>
<reference evidence="1 2" key="1">
    <citation type="submission" date="2024-02" db="EMBL/GenBank/DDBJ databases">
        <authorList>
            <person name="Daric V."/>
            <person name="Darras S."/>
        </authorList>
    </citation>
    <scope>NUCLEOTIDE SEQUENCE [LARGE SCALE GENOMIC DNA]</scope>
</reference>
<organism evidence="1 2">
    <name type="scientific">Clavelina lepadiformis</name>
    <name type="common">Light-bulb sea squirt</name>
    <name type="synonym">Ascidia lepadiformis</name>
    <dbReference type="NCBI Taxonomy" id="159417"/>
    <lineage>
        <taxon>Eukaryota</taxon>
        <taxon>Metazoa</taxon>
        <taxon>Chordata</taxon>
        <taxon>Tunicata</taxon>
        <taxon>Ascidiacea</taxon>
        <taxon>Aplousobranchia</taxon>
        <taxon>Clavelinidae</taxon>
        <taxon>Clavelina</taxon>
    </lineage>
</organism>
<protein>
    <submittedName>
        <fullName evidence="1">Uncharacterized protein</fullName>
    </submittedName>
</protein>
<gene>
    <name evidence="1" type="ORF">CVLEPA_LOCUS5201</name>
</gene>